<feature type="transmembrane region" description="Helical" evidence="7">
    <location>
        <begin position="312"/>
        <end position="337"/>
    </location>
</feature>
<dbReference type="Pfam" id="PF02687">
    <property type="entry name" value="FtsX"/>
    <property type="match status" value="2"/>
</dbReference>
<dbReference type="EMBL" id="RCNT01000006">
    <property type="protein sequence ID" value="RMA41884.1"/>
    <property type="molecule type" value="Genomic_DNA"/>
</dbReference>
<organism evidence="10 11">
    <name type="scientific">Rhodophyticola porphyridii</name>
    <dbReference type="NCBI Taxonomy" id="1852017"/>
    <lineage>
        <taxon>Bacteria</taxon>
        <taxon>Pseudomonadati</taxon>
        <taxon>Pseudomonadota</taxon>
        <taxon>Alphaproteobacteria</taxon>
        <taxon>Rhodobacterales</taxon>
        <taxon>Roseobacteraceae</taxon>
        <taxon>Rhodophyticola</taxon>
    </lineage>
</organism>
<evidence type="ECO:0000256" key="4">
    <source>
        <dbReference type="ARBA" id="ARBA00022692"/>
    </source>
</evidence>
<dbReference type="PANTHER" id="PTHR30489">
    <property type="entry name" value="LIPOPROTEIN-RELEASING SYSTEM TRANSMEMBRANE PROTEIN LOLE"/>
    <property type="match status" value="1"/>
</dbReference>
<feature type="transmembrane region" description="Helical" evidence="7">
    <location>
        <begin position="751"/>
        <end position="770"/>
    </location>
</feature>
<comment type="similarity">
    <text evidence="2">Belongs to the ABC-4 integral membrane protein family. LolC/E subfamily.</text>
</comment>
<dbReference type="Pfam" id="PF12704">
    <property type="entry name" value="MacB_PCD"/>
    <property type="match status" value="1"/>
</dbReference>
<evidence type="ECO:0000313" key="11">
    <source>
        <dbReference type="Proteomes" id="UP000281343"/>
    </source>
</evidence>
<dbReference type="GO" id="GO:0044874">
    <property type="term" value="P:lipoprotein localization to outer membrane"/>
    <property type="evidence" value="ECO:0007669"/>
    <property type="project" value="TreeGrafter"/>
</dbReference>
<keyword evidence="3" id="KW-1003">Cell membrane</keyword>
<dbReference type="AlphaFoldDB" id="A0A3L9XZA8"/>
<feature type="transmembrane region" description="Helical" evidence="7">
    <location>
        <begin position="273"/>
        <end position="291"/>
    </location>
</feature>
<dbReference type="InterPro" id="IPR051447">
    <property type="entry name" value="Lipoprotein-release_system"/>
</dbReference>
<keyword evidence="11" id="KW-1185">Reference proteome</keyword>
<comment type="caution">
    <text evidence="10">The sequence shown here is derived from an EMBL/GenBank/DDBJ whole genome shotgun (WGS) entry which is preliminary data.</text>
</comment>
<feature type="transmembrane region" description="Helical" evidence="7">
    <location>
        <begin position="15"/>
        <end position="40"/>
    </location>
</feature>
<evidence type="ECO:0000256" key="3">
    <source>
        <dbReference type="ARBA" id="ARBA00022475"/>
    </source>
</evidence>
<name>A0A3L9XZA8_9RHOB</name>
<reference evidence="10 11" key="1">
    <citation type="submission" date="2018-10" db="EMBL/GenBank/DDBJ databases">
        <authorList>
            <person name="Jung H.S."/>
            <person name="Jeon C.O."/>
        </authorList>
    </citation>
    <scope>NUCLEOTIDE SEQUENCE [LARGE SCALE GENOMIC DNA]</scope>
    <source>
        <strain evidence="10 11">MA-7-27</strain>
    </source>
</reference>
<evidence type="ECO:0000313" key="10">
    <source>
        <dbReference type="EMBL" id="RMA41884.1"/>
    </source>
</evidence>
<evidence type="ECO:0000256" key="6">
    <source>
        <dbReference type="ARBA" id="ARBA00023136"/>
    </source>
</evidence>
<feature type="domain" description="ABC3 transporter permease C-terminal" evidence="8">
    <location>
        <begin position="273"/>
        <end position="388"/>
    </location>
</feature>
<dbReference type="RefSeq" id="WP_121898596.1">
    <property type="nucleotide sequence ID" value="NZ_RCNT01000006.1"/>
</dbReference>
<keyword evidence="5 7" id="KW-1133">Transmembrane helix</keyword>
<feature type="transmembrane region" description="Helical" evidence="7">
    <location>
        <begin position="655"/>
        <end position="675"/>
    </location>
</feature>
<keyword evidence="6 7" id="KW-0472">Membrane</keyword>
<feature type="transmembrane region" description="Helical" evidence="7">
    <location>
        <begin position="702"/>
        <end position="731"/>
    </location>
</feature>
<evidence type="ECO:0000256" key="5">
    <source>
        <dbReference type="ARBA" id="ARBA00022989"/>
    </source>
</evidence>
<protein>
    <submittedName>
        <fullName evidence="10">ABC transporter permease</fullName>
    </submittedName>
</protein>
<feature type="domain" description="ABC3 transporter permease C-terminal" evidence="8">
    <location>
        <begin position="661"/>
        <end position="774"/>
    </location>
</feature>
<dbReference type="Proteomes" id="UP000281343">
    <property type="component" value="Unassembled WGS sequence"/>
</dbReference>
<dbReference type="GO" id="GO:0098797">
    <property type="term" value="C:plasma membrane protein complex"/>
    <property type="evidence" value="ECO:0007669"/>
    <property type="project" value="TreeGrafter"/>
</dbReference>
<sequence>MQALDKKLFRDFRRLWVQAVAIALVLSCGVALLLTSFGMYQALDDTRAAYYERNRFGDVWLDTRRAPETLLPELRAIEGVYAIEPRVVGAAILDIEGRSESAVGQILSWPEDDDPLLNVPLLRSGAYPAPTSTRDVMVNEPFAEANGFEIGSVFHANLNGQRRELRIVGTALSPEYIYTISPGGMMPDNEGFGIIWMPERAVAAAFDMEGAFNNLSVRITQDASEEEVIDELDRLAEPYGGLGAYGRAQQISDSFVTSEIAQLRGMAMVVPPIFFAIAAFLVSMVMGRIVALERSEIGLLKAIGYSDLEICLHYLLLAGFIAVVGIAIGWGAGTWLARGMAVQYAEFFDFPYLLFRVPGWVYAISGLAALVTTMLGAARAALAAARLAPAIAMQPPAPPRFKRSVIDVAMARLRLSQPTVMILRSFFRWPGRSAMTCLGLGFAVASVVAASFVNDALENIVDVAFYQSNRQDAMLLFTENVPETTIAEVRRLPGVLQAEPQQYLPAILRNGPLEKSLAVEARRPGTDLSRVIGADGEVSTAEPGGMLLSERLASQLHLGIGDTVEVEFLSGRRETHEMVVTGLVEQYFGLGAYADLDYLNQVFRQSPQMSVVNVTLDDNELDALHARLKDIPRLSGLIMMNDTRRSFQDTIRENVVVMNTVYIVIAVLITVGVAYNGARIQLSERARELASLRILGFSRGEVSYVLVGETMLLALVAQPIGWLIGAGIAQAMVGAFSSDIYSMPLILNPDIFSRASLVVLAAALASALIVRRRLDNLNLVSVMKTRE</sequence>
<dbReference type="OrthoDB" id="5137249at2"/>
<evidence type="ECO:0000259" key="8">
    <source>
        <dbReference type="Pfam" id="PF02687"/>
    </source>
</evidence>
<dbReference type="PROSITE" id="PS51257">
    <property type="entry name" value="PROKAR_LIPOPROTEIN"/>
    <property type="match status" value="1"/>
</dbReference>
<comment type="subcellular location">
    <subcellularLocation>
        <location evidence="1">Cell membrane</location>
        <topology evidence="1">Multi-pass membrane protein</topology>
    </subcellularLocation>
</comment>
<feature type="transmembrane region" description="Helical" evidence="7">
    <location>
        <begin position="357"/>
        <end position="378"/>
    </location>
</feature>
<evidence type="ECO:0000256" key="2">
    <source>
        <dbReference type="ARBA" id="ARBA00005236"/>
    </source>
</evidence>
<feature type="domain" description="MacB-like periplasmic core" evidence="9">
    <location>
        <begin position="433"/>
        <end position="630"/>
    </location>
</feature>
<dbReference type="InterPro" id="IPR003838">
    <property type="entry name" value="ABC3_permease_C"/>
</dbReference>
<evidence type="ECO:0000259" key="9">
    <source>
        <dbReference type="Pfam" id="PF12704"/>
    </source>
</evidence>
<accession>A0A3L9XZA8</accession>
<keyword evidence="4 7" id="KW-0812">Transmembrane</keyword>
<evidence type="ECO:0000256" key="1">
    <source>
        <dbReference type="ARBA" id="ARBA00004651"/>
    </source>
</evidence>
<dbReference type="InterPro" id="IPR025857">
    <property type="entry name" value="MacB_PCD"/>
</dbReference>
<proteinExistence type="inferred from homology"/>
<dbReference type="PANTHER" id="PTHR30489:SF0">
    <property type="entry name" value="LIPOPROTEIN-RELEASING SYSTEM TRANSMEMBRANE PROTEIN LOLE"/>
    <property type="match status" value="1"/>
</dbReference>
<gene>
    <name evidence="10" type="ORF">D9R08_12710</name>
</gene>
<evidence type="ECO:0000256" key="7">
    <source>
        <dbReference type="SAM" id="Phobius"/>
    </source>
</evidence>